<evidence type="ECO:0000256" key="3">
    <source>
        <dbReference type="ARBA" id="ARBA00022723"/>
    </source>
</evidence>
<proteinExistence type="predicted"/>
<dbReference type="GO" id="GO:0061630">
    <property type="term" value="F:ubiquitin protein ligase activity"/>
    <property type="evidence" value="ECO:0007669"/>
    <property type="project" value="UniProtKB-EC"/>
</dbReference>
<dbReference type="GO" id="GO:0016567">
    <property type="term" value="P:protein ubiquitination"/>
    <property type="evidence" value="ECO:0007669"/>
    <property type="project" value="TreeGrafter"/>
</dbReference>
<keyword evidence="9" id="KW-1185">Reference proteome</keyword>
<dbReference type="SUPFAM" id="SSF57850">
    <property type="entry name" value="RING/U-box"/>
    <property type="match status" value="1"/>
</dbReference>
<comment type="catalytic activity">
    <reaction evidence="1">
        <text>S-ubiquitinyl-[E2 ubiquitin-conjugating enzyme]-L-cysteine + [acceptor protein]-L-lysine = [E2 ubiquitin-conjugating enzyme]-L-cysteine + N(6)-ubiquitinyl-[acceptor protein]-L-lysine.</text>
        <dbReference type="EC" id="2.3.2.27"/>
    </reaction>
</comment>
<dbReference type="Proteomes" id="UP000238479">
    <property type="component" value="Chromosome 2"/>
</dbReference>
<gene>
    <name evidence="8" type="ORF">RchiOBHm_Chr2g0171561</name>
</gene>
<dbReference type="AlphaFoldDB" id="A0A2P6S5E0"/>
<organism evidence="8 9">
    <name type="scientific">Rosa chinensis</name>
    <name type="common">China rose</name>
    <dbReference type="NCBI Taxonomy" id="74649"/>
    <lineage>
        <taxon>Eukaryota</taxon>
        <taxon>Viridiplantae</taxon>
        <taxon>Streptophyta</taxon>
        <taxon>Embryophyta</taxon>
        <taxon>Tracheophyta</taxon>
        <taxon>Spermatophyta</taxon>
        <taxon>Magnoliopsida</taxon>
        <taxon>eudicotyledons</taxon>
        <taxon>Gunneridae</taxon>
        <taxon>Pentapetalae</taxon>
        <taxon>rosids</taxon>
        <taxon>fabids</taxon>
        <taxon>Rosales</taxon>
        <taxon>Rosaceae</taxon>
        <taxon>Rosoideae</taxon>
        <taxon>Rosoideae incertae sedis</taxon>
        <taxon>Rosa</taxon>
    </lineage>
</organism>
<keyword evidence="5" id="KW-0862">Zinc</keyword>
<dbReference type="Gene3D" id="3.30.40.10">
    <property type="entry name" value="Zinc/RING finger domain, C3HC4 (zinc finger)"/>
    <property type="match status" value="1"/>
</dbReference>
<dbReference type="EC" id="2.3.2.27" evidence="2"/>
<dbReference type="InterPro" id="IPR013083">
    <property type="entry name" value="Znf_RING/FYVE/PHD"/>
</dbReference>
<sequence>MLTLESFQTQWVSFVPATRSSVEKLQMVRLDSSEESTLKLNPLCSICKDDFAKGCVDQLVIPLPCAHYYHVDCIIRWREVGHVCPLCRYALPTVPTEVDSEPSNS</sequence>
<dbReference type="PROSITE" id="PS50089">
    <property type="entry name" value="ZF_RING_2"/>
    <property type="match status" value="1"/>
</dbReference>
<evidence type="ECO:0000256" key="4">
    <source>
        <dbReference type="ARBA" id="ARBA00022771"/>
    </source>
</evidence>
<evidence type="ECO:0000313" key="8">
    <source>
        <dbReference type="EMBL" id="PRQ53896.1"/>
    </source>
</evidence>
<keyword evidence="4 6" id="KW-0863">Zinc-finger</keyword>
<evidence type="ECO:0000256" key="5">
    <source>
        <dbReference type="ARBA" id="ARBA00022833"/>
    </source>
</evidence>
<dbReference type="GO" id="GO:0005737">
    <property type="term" value="C:cytoplasm"/>
    <property type="evidence" value="ECO:0007669"/>
    <property type="project" value="TreeGrafter"/>
</dbReference>
<evidence type="ECO:0000256" key="6">
    <source>
        <dbReference type="PROSITE-ProRule" id="PRU00175"/>
    </source>
</evidence>
<comment type="caution">
    <text evidence="8">The sequence shown here is derived from an EMBL/GenBank/DDBJ whole genome shotgun (WGS) entry which is preliminary data.</text>
</comment>
<dbReference type="PANTHER" id="PTHR15710">
    <property type="entry name" value="E3 UBIQUITIN-PROTEIN LIGASE PRAJA"/>
    <property type="match status" value="1"/>
</dbReference>
<dbReference type="SMART" id="SM00184">
    <property type="entry name" value="RING"/>
    <property type="match status" value="1"/>
</dbReference>
<reference evidence="8 9" key="1">
    <citation type="journal article" date="2018" name="Nat. Genet.">
        <title>The Rosa genome provides new insights in the design of modern roses.</title>
        <authorList>
            <person name="Bendahmane M."/>
        </authorList>
    </citation>
    <scope>NUCLEOTIDE SEQUENCE [LARGE SCALE GENOMIC DNA]</scope>
    <source>
        <strain evidence="9">cv. Old Blush</strain>
    </source>
</reference>
<dbReference type="EMBL" id="PDCK01000040">
    <property type="protein sequence ID" value="PRQ53896.1"/>
    <property type="molecule type" value="Genomic_DNA"/>
</dbReference>
<name>A0A2P6S5E0_ROSCH</name>
<feature type="domain" description="RING-type" evidence="7">
    <location>
        <begin position="44"/>
        <end position="88"/>
    </location>
</feature>
<dbReference type="GO" id="GO:0008270">
    <property type="term" value="F:zinc ion binding"/>
    <property type="evidence" value="ECO:0007669"/>
    <property type="project" value="UniProtKB-KW"/>
</dbReference>
<keyword evidence="3" id="KW-0479">Metal-binding</keyword>
<dbReference type="PANTHER" id="PTHR15710:SF196">
    <property type="entry name" value="F6A14.12 PROTEIN-RELATED"/>
    <property type="match status" value="1"/>
</dbReference>
<evidence type="ECO:0000313" key="9">
    <source>
        <dbReference type="Proteomes" id="UP000238479"/>
    </source>
</evidence>
<dbReference type="Gramene" id="PRQ53896">
    <property type="protein sequence ID" value="PRQ53896"/>
    <property type="gene ID" value="RchiOBHm_Chr2g0171561"/>
</dbReference>
<protein>
    <recommendedName>
        <fullName evidence="2">RING-type E3 ubiquitin transferase</fullName>
        <ecNumber evidence="2">2.3.2.27</ecNumber>
    </recommendedName>
</protein>
<dbReference type="Pfam" id="PF13639">
    <property type="entry name" value="zf-RING_2"/>
    <property type="match status" value="1"/>
</dbReference>
<accession>A0A2P6S5E0</accession>
<dbReference type="InterPro" id="IPR001841">
    <property type="entry name" value="Znf_RING"/>
</dbReference>
<evidence type="ECO:0000256" key="2">
    <source>
        <dbReference type="ARBA" id="ARBA00012483"/>
    </source>
</evidence>
<evidence type="ECO:0000256" key="1">
    <source>
        <dbReference type="ARBA" id="ARBA00000900"/>
    </source>
</evidence>
<evidence type="ECO:0000259" key="7">
    <source>
        <dbReference type="PROSITE" id="PS50089"/>
    </source>
</evidence>